<dbReference type="InterPro" id="IPR050212">
    <property type="entry name" value="Ntdp-like"/>
</dbReference>
<evidence type="ECO:0000256" key="3">
    <source>
        <dbReference type="ARBA" id="ARBA00022759"/>
    </source>
</evidence>
<feature type="domain" description="DUF402" evidence="7">
    <location>
        <begin position="322"/>
        <end position="465"/>
    </location>
</feature>
<evidence type="ECO:0000313" key="9">
    <source>
        <dbReference type="Proteomes" id="UP000005270"/>
    </source>
</evidence>
<keyword evidence="2 6" id="KW-0540">Nuclease</keyword>
<name>I3TCQ2_THEC1</name>
<dbReference type="GO" id="GO:0006364">
    <property type="term" value="P:rRNA processing"/>
    <property type="evidence" value="ECO:0007669"/>
    <property type="project" value="UniProtKB-UniRule"/>
</dbReference>
<proteinExistence type="inferred from homology"/>
<keyword evidence="5 6" id="KW-0694">RNA-binding</keyword>
<accession>I3TCQ2</accession>
<keyword evidence="9" id="KW-1185">Reference proteome</keyword>
<dbReference type="STRING" id="1184251.TCELL_0115"/>
<evidence type="ECO:0000259" key="7">
    <source>
        <dbReference type="Pfam" id="PF04167"/>
    </source>
</evidence>
<keyword evidence="1 6" id="KW-0698">rRNA processing</keyword>
<dbReference type="EC" id="3.1.26.-" evidence="6"/>
<evidence type="ECO:0000256" key="4">
    <source>
        <dbReference type="ARBA" id="ARBA00022801"/>
    </source>
</evidence>
<sequence length="475" mass="52483">MTSVRVRGISSTALSYLFLLRGFRVVQASGVIRERLGIPFDTSPAEVTVKDSEEPSTLVVLGKPEGVREVLDSITTELRDVVVWWGRPGLHAVVRARVSRLEEGGCVLELPGGVEGVLRACHGREGDLVVVSVARPSFRRGERAVVSRELRFDGLYVSLIKGGKIEFSEFIRDPAKKAELSALAVSKLVGSGLGVRFRSNSQYADPHEVSREIDFLLGVLRDFEAKLKSGGDVGVLYEGESIALVYLTSPAKARLDELRGRVAPTAMGHHQLKYMGLDEVVDYTEYLLSNKAITRESTALLSSYLVYKQVGREFSFRQVKPDGGVVKLSPGVLEKVEAGRGGLTLVFKRVMRSGGVYDGLGVEKMPGDVDYMVVDTSSWTISHNYYRGSDYLGTYVNINTPPDVGEGVVEYLDLEVDVVVRRDGVPEVVDLDKLEDAWRSKALSESLYRRALEEVEKVRSNPTAHVYNPWKNQQK</sequence>
<dbReference type="InterPro" id="IPR016730">
    <property type="entry name" value="RNA-bd_FAU-1"/>
</dbReference>
<keyword evidence="4 6" id="KW-0378">Hydrolase</keyword>
<dbReference type="eggNOG" id="arCOG04307">
    <property type="taxonomic scope" value="Archaea"/>
</dbReference>
<comment type="similarity">
    <text evidence="6">Belongs to the FAU-1 family.</text>
</comment>
<dbReference type="HOGENOM" id="CLU_044303_0_0_2"/>
<evidence type="ECO:0000313" key="8">
    <source>
        <dbReference type="EMBL" id="AFK50540.1"/>
    </source>
</evidence>
<dbReference type="OrthoDB" id="84798at2157"/>
<dbReference type="Gene3D" id="2.40.380.10">
    <property type="entry name" value="FomD-like"/>
    <property type="match status" value="1"/>
</dbReference>
<dbReference type="SUPFAM" id="SSF159234">
    <property type="entry name" value="FomD-like"/>
    <property type="match status" value="1"/>
</dbReference>
<organism evidence="8 9">
    <name type="scientific">Thermogladius calderae (strain DSM 22663 / VKM B-2946 / 1633)</name>
    <dbReference type="NCBI Taxonomy" id="1184251"/>
    <lineage>
        <taxon>Archaea</taxon>
        <taxon>Thermoproteota</taxon>
        <taxon>Thermoprotei</taxon>
        <taxon>Desulfurococcales</taxon>
        <taxon>Desulfurococcaceae</taxon>
        <taxon>Thermogladius</taxon>
    </lineage>
</organism>
<keyword evidence="3 6" id="KW-0255">Endonuclease</keyword>
<dbReference type="InParanoid" id="I3TCQ2"/>
<evidence type="ECO:0000256" key="1">
    <source>
        <dbReference type="ARBA" id="ARBA00022552"/>
    </source>
</evidence>
<evidence type="ECO:0000256" key="6">
    <source>
        <dbReference type="HAMAP-Rule" id="MF_01910"/>
    </source>
</evidence>
<gene>
    <name evidence="6" type="primary">fau-1</name>
    <name evidence="8" type="ordered locus">TCELL_0115</name>
</gene>
<evidence type="ECO:0000256" key="2">
    <source>
        <dbReference type="ARBA" id="ARBA00022722"/>
    </source>
</evidence>
<dbReference type="PANTHER" id="PTHR39159:SF1">
    <property type="entry name" value="UPF0374 PROTEIN YGAC"/>
    <property type="match status" value="1"/>
</dbReference>
<dbReference type="InterPro" id="IPR007295">
    <property type="entry name" value="DUF402"/>
</dbReference>
<dbReference type="RefSeq" id="WP_014736791.1">
    <property type="nucleotide sequence ID" value="NC_017954.1"/>
</dbReference>
<dbReference type="KEGG" id="thg:TCELL_0115"/>
<dbReference type="GO" id="GO:0016891">
    <property type="term" value="F:RNA endonuclease activity producing 5'-phosphomonoesters, hydrolytic mechanism"/>
    <property type="evidence" value="ECO:0007669"/>
    <property type="project" value="UniProtKB-UniRule"/>
</dbReference>
<dbReference type="HAMAP" id="MF_01910">
    <property type="entry name" value="RNA_binding_AU_1"/>
    <property type="match status" value="1"/>
</dbReference>
<dbReference type="Proteomes" id="UP000005270">
    <property type="component" value="Chromosome"/>
</dbReference>
<dbReference type="AlphaFoldDB" id="I3TCQ2"/>
<evidence type="ECO:0000256" key="5">
    <source>
        <dbReference type="ARBA" id="ARBA00022884"/>
    </source>
</evidence>
<reference evidence="8 9" key="1">
    <citation type="journal article" date="2012" name="J. Bacteriol.">
        <title>Complete genome sequence of the hyperthermophilic cellulolytic Crenarchaeon 'Thermogladius cellulolyticus' 1633.</title>
        <authorList>
            <person name="Mardanov A.V."/>
            <person name="Kochetkova T.V."/>
            <person name="Beletsky A.V."/>
            <person name="Bonch-Osmolovskaya E.A."/>
            <person name="Ravin N.V."/>
            <person name="Skryabin K.G."/>
        </authorList>
    </citation>
    <scope>NUCLEOTIDE SEQUENCE [LARGE SCALE GENOMIC DNA]</scope>
    <source>
        <strain evidence="9">DSM 22663 / VKM B-2946 / 1633</strain>
    </source>
</reference>
<dbReference type="EMBL" id="CP003531">
    <property type="protein sequence ID" value="AFK50540.1"/>
    <property type="molecule type" value="Genomic_DNA"/>
</dbReference>
<dbReference type="GeneID" id="13012391"/>
<dbReference type="GO" id="GO:0035925">
    <property type="term" value="F:mRNA 3'-UTR AU-rich region binding"/>
    <property type="evidence" value="ECO:0007669"/>
    <property type="project" value="UniProtKB-UniRule"/>
</dbReference>
<protein>
    <recommendedName>
        <fullName evidence="6">Probable ribonuclease FAU-1</fullName>
        <ecNumber evidence="6">3.1.26.-</ecNumber>
    </recommendedName>
    <alternativeName>
        <fullName evidence="6">RNA-binding protein FAU-1</fullName>
    </alternativeName>
</protein>
<dbReference type="Pfam" id="PF04167">
    <property type="entry name" value="DUF402"/>
    <property type="match status" value="1"/>
</dbReference>
<dbReference type="InterPro" id="IPR035930">
    <property type="entry name" value="FomD-like_sf"/>
</dbReference>
<comment type="function">
    <text evidence="6">Probable RNase involved in rRNA stability through maturation and/or degradation of precursor rRNAs. Binds to RNA in loop regions with AU-rich sequences.</text>
</comment>
<dbReference type="PANTHER" id="PTHR39159">
    <property type="match status" value="1"/>
</dbReference>